<organism evidence="2 3">
    <name type="scientific">Phragmitibacter flavus</name>
    <dbReference type="NCBI Taxonomy" id="2576071"/>
    <lineage>
        <taxon>Bacteria</taxon>
        <taxon>Pseudomonadati</taxon>
        <taxon>Verrucomicrobiota</taxon>
        <taxon>Verrucomicrobiia</taxon>
        <taxon>Verrucomicrobiales</taxon>
        <taxon>Verrucomicrobiaceae</taxon>
        <taxon>Phragmitibacter</taxon>
    </lineage>
</organism>
<reference evidence="2 3" key="1">
    <citation type="submission" date="2019-05" db="EMBL/GenBank/DDBJ databases">
        <title>Verrucobacter flavum gen. nov., sp. nov. a new member of the family Verrucomicrobiaceae.</title>
        <authorList>
            <person name="Szuroczki S."/>
            <person name="Abbaszade G."/>
            <person name="Szabo A."/>
            <person name="Felfoldi T."/>
            <person name="Schumann P."/>
            <person name="Boka K."/>
            <person name="Keki Z."/>
            <person name="Toumi M."/>
            <person name="Toth E."/>
        </authorList>
    </citation>
    <scope>NUCLEOTIDE SEQUENCE [LARGE SCALE GENOMIC DNA]</scope>
    <source>
        <strain evidence="2 3">MG-N-17</strain>
    </source>
</reference>
<dbReference type="EMBL" id="VAUV01000002">
    <property type="protein sequence ID" value="TLD72334.1"/>
    <property type="molecule type" value="Genomic_DNA"/>
</dbReference>
<dbReference type="Gene3D" id="3.30.2310.20">
    <property type="entry name" value="RelE-like"/>
    <property type="match status" value="1"/>
</dbReference>
<comment type="caution">
    <text evidence="2">The sequence shown here is derived from an EMBL/GenBank/DDBJ whole genome shotgun (WGS) entry which is preliminary data.</text>
</comment>
<dbReference type="Pfam" id="PF05016">
    <property type="entry name" value="ParE_toxin"/>
    <property type="match status" value="1"/>
</dbReference>
<sequence length="112" mass="13139">MEGDEREPVKRVELGNGAKRDLFEASTFWELQESGLGDRFYDEMSLEILSLEILSGLHPERNGVFRMRVGGKFPYYAVFYRIEVENVLVLAVIDQRRDPAWVRAFLSRRLRE</sequence>
<keyword evidence="1" id="KW-1277">Toxin-antitoxin system</keyword>
<dbReference type="AlphaFoldDB" id="A0A5R8KJ41"/>
<dbReference type="OrthoDB" id="199790at2"/>
<dbReference type="InterPro" id="IPR007712">
    <property type="entry name" value="RelE/ParE_toxin"/>
</dbReference>
<evidence type="ECO:0000313" key="2">
    <source>
        <dbReference type="EMBL" id="TLD72334.1"/>
    </source>
</evidence>
<protein>
    <submittedName>
        <fullName evidence="2">Type II toxin-antitoxin system RelE/ParE family toxin</fullName>
    </submittedName>
</protein>
<accession>A0A5R8KJ41</accession>
<evidence type="ECO:0000313" key="3">
    <source>
        <dbReference type="Proteomes" id="UP000306196"/>
    </source>
</evidence>
<dbReference type="InterPro" id="IPR035093">
    <property type="entry name" value="RelE/ParE_toxin_dom_sf"/>
</dbReference>
<evidence type="ECO:0000256" key="1">
    <source>
        <dbReference type="ARBA" id="ARBA00022649"/>
    </source>
</evidence>
<gene>
    <name evidence="2" type="ORF">FEM03_02975</name>
</gene>
<proteinExistence type="predicted"/>
<name>A0A5R8KJ41_9BACT</name>
<keyword evidence="3" id="KW-1185">Reference proteome</keyword>
<dbReference type="Proteomes" id="UP000306196">
    <property type="component" value="Unassembled WGS sequence"/>
</dbReference>